<evidence type="ECO:0000313" key="8">
    <source>
        <dbReference type="Proteomes" id="UP000070134"/>
    </source>
</evidence>
<dbReference type="PANTHER" id="PTHR30563:SF0">
    <property type="entry name" value="DNA RECOMBINATION PROTEIN RMUC"/>
    <property type="match status" value="1"/>
</dbReference>
<feature type="transmembrane region" description="Helical" evidence="6">
    <location>
        <begin position="6"/>
        <end position="26"/>
    </location>
</feature>
<evidence type="ECO:0000256" key="6">
    <source>
        <dbReference type="SAM" id="Phobius"/>
    </source>
</evidence>
<keyword evidence="6" id="KW-0812">Transmembrane</keyword>
<dbReference type="Proteomes" id="UP000070134">
    <property type="component" value="Chromosome"/>
</dbReference>
<keyword evidence="3" id="KW-0175">Coiled coil</keyword>
<proteinExistence type="inferred from homology"/>
<dbReference type="GO" id="GO:0006310">
    <property type="term" value="P:DNA recombination"/>
    <property type="evidence" value="ECO:0007669"/>
    <property type="project" value="UniProtKB-KW"/>
</dbReference>
<evidence type="ECO:0000313" key="7">
    <source>
        <dbReference type="EMBL" id="AMM33422.1"/>
    </source>
</evidence>
<comment type="function">
    <text evidence="1">Involved in DNA recombination.</text>
</comment>
<keyword evidence="4" id="KW-0233">DNA recombination</keyword>
<dbReference type="AlphaFoldDB" id="A0A127A6X1"/>
<dbReference type="EMBL" id="CP014518">
    <property type="protein sequence ID" value="AMM33422.1"/>
    <property type="molecule type" value="Genomic_DNA"/>
</dbReference>
<reference evidence="7 8" key="1">
    <citation type="submission" date="2016-02" db="EMBL/GenBank/DDBJ databases">
        <title>Complete genome of Sinomonas atrocyanea KCTC 3377.</title>
        <authorList>
            <person name="Kim K.M."/>
        </authorList>
    </citation>
    <scope>NUCLEOTIDE SEQUENCE [LARGE SCALE GENOMIC DNA]</scope>
    <source>
        <strain evidence="7 8">KCTC 3377</strain>
    </source>
</reference>
<dbReference type="RefSeq" id="WP_084249527.1">
    <property type="nucleotide sequence ID" value="NZ_BJMO01000005.1"/>
</dbReference>
<keyword evidence="8" id="KW-1185">Reference proteome</keyword>
<dbReference type="InterPro" id="IPR003798">
    <property type="entry name" value="DNA_recombination_RmuC"/>
</dbReference>
<feature type="compositionally biased region" description="Low complexity" evidence="5">
    <location>
        <begin position="415"/>
        <end position="426"/>
    </location>
</feature>
<evidence type="ECO:0000256" key="5">
    <source>
        <dbReference type="SAM" id="MobiDB-lite"/>
    </source>
</evidence>
<evidence type="ECO:0000256" key="4">
    <source>
        <dbReference type="ARBA" id="ARBA00023172"/>
    </source>
</evidence>
<keyword evidence="6" id="KW-0472">Membrane</keyword>
<dbReference type="STRING" id="37927.SA2016_2757"/>
<dbReference type="KEGG" id="satk:SA2016_2757"/>
<evidence type="ECO:0000256" key="3">
    <source>
        <dbReference type="ARBA" id="ARBA00023054"/>
    </source>
</evidence>
<feature type="region of interest" description="Disordered" evidence="5">
    <location>
        <begin position="406"/>
        <end position="441"/>
    </location>
</feature>
<feature type="compositionally biased region" description="Basic and acidic residues" evidence="5">
    <location>
        <begin position="427"/>
        <end position="441"/>
    </location>
</feature>
<dbReference type="OrthoDB" id="370725at2"/>
<keyword evidence="6" id="KW-1133">Transmembrane helix</keyword>
<protein>
    <submittedName>
        <fullName evidence="7">Recombinase RmuC</fullName>
    </submittedName>
</protein>
<sequence length="441" mass="46517">MDGTQILVMVLVALLAFVLGALAGAARQRRKAAHDGGDLPALQSRLASAEAALAAAGAERDLLARQNAALTSLDEQENTVLHALAPVAEKLSAVQRAVAVLERDRVEQFGQLAQQLQDARASDAALLQTAHALTAALANNSSRGTWGEIQLRRVVEAAGMLDRVDFAEQVSTSGDGGAVRPDLVVQLPGGKQIVVDSKVPLGAYLKAQEHAQDQSPAGLAQRDRHLAEHAKALRAHVDALGSKKYWEAVGSSPELVVCFLPAESFLAEALRADAGLLDYAFGRNVALASPATLMALLKGVAFGWRQELLTENARELFDLSQQLYGRLSTMGGHVARLGSSLKGSVERYNAFIGALESRVLPTARRISALDLGSPETLPELPPVETTPRVLSASELLDEQMWKDNGITALPGTLGGTSAEAASGEGAQELHEGAEGSRRHSA</sequence>
<gene>
    <name evidence="7" type="ORF">SA2016_2757</name>
</gene>
<organism evidence="7 8">
    <name type="scientific">Sinomonas atrocyanea</name>
    <dbReference type="NCBI Taxonomy" id="37927"/>
    <lineage>
        <taxon>Bacteria</taxon>
        <taxon>Bacillati</taxon>
        <taxon>Actinomycetota</taxon>
        <taxon>Actinomycetes</taxon>
        <taxon>Micrococcales</taxon>
        <taxon>Micrococcaceae</taxon>
        <taxon>Sinomonas</taxon>
    </lineage>
</organism>
<accession>A0A127A6X1</accession>
<dbReference type="PATRIC" id="fig|37927.3.peg.2834"/>
<dbReference type="Pfam" id="PF02646">
    <property type="entry name" value="RmuC"/>
    <property type="match status" value="1"/>
</dbReference>
<evidence type="ECO:0000256" key="2">
    <source>
        <dbReference type="ARBA" id="ARBA00009840"/>
    </source>
</evidence>
<name>A0A127A6X1_9MICC</name>
<comment type="similarity">
    <text evidence="2">Belongs to the RmuC family.</text>
</comment>
<dbReference type="PANTHER" id="PTHR30563">
    <property type="entry name" value="DNA RECOMBINATION PROTEIN RMUC"/>
    <property type="match status" value="1"/>
</dbReference>
<evidence type="ECO:0000256" key="1">
    <source>
        <dbReference type="ARBA" id="ARBA00003416"/>
    </source>
</evidence>